<dbReference type="KEGG" id="salw:CP975_15720"/>
<evidence type="ECO:0000313" key="3">
    <source>
        <dbReference type="EMBL" id="QEV22364.1"/>
    </source>
</evidence>
<feature type="signal peptide" evidence="2">
    <location>
        <begin position="1"/>
        <end position="18"/>
    </location>
</feature>
<dbReference type="Proteomes" id="UP000326553">
    <property type="component" value="Chromosome"/>
</dbReference>
<evidence type="ECO:0000256" key="1">
    <source>
        <dbReference type="SAM" id="MobiDB-lite"/>
    </source>
</evidence>
<keyword evidence="2" id="KW-0732">Signal</keyword>
<organism evidence="3 4">
    <name type="scientific">Streptomyces alboniger</name>
    <dbReference type="NCBI Taxonomy" id="132473"/>
    <lineage>
        <taxon>Bacteria</taxon>
        <taxon>Bacillati</taxon>
        <taxon>Actinomycetota</taxon>
        <taxon>Actinomycetes</taxon>
        <taxon>Kitasatosporales</taxon>
        <taxon>Streptomycetaceae</taxon>
        <taxon>Streptomyces</taxon>
        <taxon>Streptomyces aurantiacus group</taxon>
    </lineage>
</organism>
<evidence type="ECO:0000256" key="2">
    <source>
        <dbReference type="SAM" id="SignalP"/>
    </source>
</evidence>
<feature type="chain" id="PRO_5038765111" description="Secreted protein" evidence="2">
    <location>
        <begin position="19"/>
        <end position="101"/>
    </location>
</feature>
<sequence>MAAAATLPVAGLAPSAVATPSQEASAAANILTCHTDTDGRWGHAHCKNNTNVVKAFRVTVVCGVWPDTSGPWKTLRPGHSDVSSARCNGGTGVGSVGWQEG</sequence>
<gene>
    <name evidence="3" type="ORF">CP975_15720</name>
</gene>
<protein>
    <recommendedName>
        <fullName evidence="5">Secreted protein</fullName>
    </recommendedName>
</protein>
<name>A0A5J6HUB5_STRAD</name>
<evidence type="ECO:0000313" key="4">
    <source>
        <dbReference type="Proteomes" id="UP000326553"/>
    </source>
</evidence>
<feature type="compositionally biased region" description="Gly residues" evidence="1">
    <location>
        <begin position="89"/>
        <end position="101"/>
    </location>
</feature>
<accession>A0A5J6HUB5</accession>
<proteinExistence type="predicted"/>
<dbReference type="AlphaFoldDB" id="A0A5J6HUB5"/>
<keyword evidence="4" id="KW-1185">Reference proteome</keyword>
<dbReference type="OrthoDB" id="3872885at2"/>
<evidence type="ECO:0008006" key="5">
    <source>
        <dbReference type="Google" id="ProtNLM"/>
    </source>
</evidence>
<feature type="region of interest" description="Disordered" evidence="1">
    <location>
        <begin position="72"/>
        <end position="101"/>
    </location>
</feature>
<dbReference type="EMBL" id="CP023695">
    <property type="protein sequence ID" value="QEV22364.1"/>
    <property type="molecule type" value="Genomic_DNA"/>
</dbReference>
<reference evidence="3 4" key="1">
    <citation type="submission" date="2017-09" db="EMBL/GenBank/DDBJ databases">
        <authorList>
            <person name="Lee N."/>
            <person name="Cho B.-K."/>
        </authorList>
    </citation>
    <scope>NUCLEOTIDE SEQUENCE [LARGE SCALE GENOMIC DNA]</scope>
    <source>
        <strain evidence="3 4">ATCC 12461</strain>
    </source>
</reference>